<accession>A0ABS8RYS9</accession>
<evidence type="ECO:0000313" key="1">
    <source>
        <dbReference type="EMBL" id="MCD7451754.1"/>
    </source>
</evidence>
<keyword evidence="2" id="KW-1185">Reference proteome</keyword>
<dbReference type="EMBL" id="JACEIK010000181">
    <property type="protein sequence ID" value="MCD7451754.1"/>
    <property type="molecule type" value="Genomic_DNA"/>
</dbReference>
<sequence>MSKLKDMFEPDPAEVHSQIFLPSAALPATIPAFPSSPTSPVALFDLPEDLYHGVKSACGSHSYSGQAHQTRLLPPVLAAWLYSAYSRTALHRAVTKLPQSTSVDMPVLPTIRDVWTLLKRRWETEALNW</sequence>
<proteinExistence type="predicted"/>
<dbReference type="PANTHER" id="PTHR34056:SF1">
    <property type="entry name" value="GPI-ANCHORED PROTEIN"/>
    <property type="match status" value="1"/>
</dbReference>
<dbReference type="PANTHER" id="PTHR34056">
    <property type="entry name" value="GPI-ANCHORED PROTEIN"/>
    <property type="match status" value="1"/>
</dbReference>
<dbReference type="InterPro" id="IPR040376">
    <property type="entry name" value="At4g28100-like"/>
</dbReference>
<organism evidence="1 2">
    <name type="scientific">Datura stramonium</name>
    <name type="common">Jimsonweed</name>
    <name type="synonym">Common thornapple</name>
    <dbReference type="NCBI Taxonomy" id="4076"/>
    <lineage>
        <taxon>Eukaryota</taxon>
        <taxon>Viridiplantae</taxon>
        <taxon>Streptophyta</taxon>
        <taxon>Embryophyta</taxon>
        <taxon>Tracheophyta</taxon>
        <taxon>Spermatophyta</taxon>
        <taxon>Magnoliopsida</taxon>
        <taxon>eudicotyledons</taxon>
        <taxon>Gunneridae</taxon>
        <taxon>Pentapetalae</taxon>
        <taxon>asterids</taxon>
        <taxon>lamiids</taxon>
        <taxon>Solanales</taxon>
        <taxon>Solanaceae</taxon>
        <taxon>Solanoideae</taxon>
        <taxon>Datureae</taxon>
        <taxon>Datura</taxon>
    </lineage>
</organism>
<dbReference type="Proteomes" id="UP000823775">
    <property type="component" value="Unassembled WGS sequence"/>
</dbReference>
<reference evidence="1 2" key="1">
    <citation type="journal article" date="2021" name="BMC Genomics">
        <title>Datura genome reveals duplications of psychoactive alkaloid biosynthetic genes and high mutation rate following tissue culture.</title>
        <authorList>
            <person name="Rajewski A."/>
            <person name="Carter-House D."/>
            <person name="Stajich J."/>
            <person name="Litt A."/>
        </authorList>
    </citation>
    <scope>NUCLEOTIDE SEQUENCE [LARGE SCALE GENOMIC DNA]</scope>
    <source>
        <strain evidence="1">AR-01</strain>
    </source>
</reference>
<evidence type="ECO:0000313" key="2">
    <source>
        <dbReference type="Proteomes" id="UP000823775"/>
    </source>
</evidence>
<comment type="caution">
    <text evidence="1">The sequence shown here is derived from an EMBL/GenBank/DDBJ whole genome shotgun (WGS) entry which is preliminary data.</text>
</comment>
<protein>
    <submittedName>
        <fullName evidence="1">Uncharacterized protein</fullName>
    </submittedName>
</protein>
<name>A0ABS8RYS9_DATST</name>
<gene>
    <name evidence="1" type="ORF">HAX54_013402</name>
</gene>